<evidence type="ECO:0000259" key="4">
    <source>
        <dbReference type="PROSITE" id="PS50071"/>
    </source>
</evidence>
<feature type="DNA-binding region" description="Homeobox" evidence="1">
    <location>
        <begin position="23"/>
        <end position="87"/>
    </location>
</feature>
<gene>
    <name evidence="5" type="ORF">MANT1106_LOCUS16695</name>
</gene>
<accession>A0A7S0XFH2</accession>
<dbReference type="SUPFAM" id="SSF46689">
    <property type="entry name" value="Homeodomain-like"/>
    <property type="match status" value="1"/>
</dbReference>
<proteinExistence type="predicted"/>
<dbReference type="GO" id="GO:0003677">
    <property type="term" value="F:DNA binding"/>
    <property type="evidence" value="ECO:0007669"/>
    <property type="project" value="UniProtKB-UniRule"/>
</dbReference>
<evidence type="ECO:0000256" key="1">
    <source>
        <dbReference type="PROSITE-ProRule" id="PRU00108"/>
    </source>
</evidence>
<comment type="subcellular location">
    <subcellularLocation>
        <location evidence="1 2">Nucleus</location>
    </subcellularLocation>
</comment>
<feature type="domain" description="Homeobox" evidence="4">
    <location>
        <begin position="21"/>
        <end position="86"/>
    </location>
</feature>
<dbReference type="InterPro" id="IPR001356">
    <property type="entry name" value="HD"/>
</dbReference>
<protein>
    <recommendedName>
        <fullName evidence="4">Homeobox domain-containing protein</fullName>
    </recommendedName>
</protein>
<dbReference type="GO" id="GO:0005634">
    <property type="term" value="C:nucleus"/>
    <property type="evidence" value="ECO:0007669"/>
    <property type="project" value="UniProtKB-SubCell"/>
</dbReference>
<feature type="region of interest" description="Disordered" evidence="3">
    <location>
        <begin position="1"/>
        <end position="30"/>
    </location>
</feature>
<evidence type="ECO:0000313" key="5">
    <source>
        <dbReference type="EMBL" id="CAD8715275.1"/>
    </source>
</evidence>
<dbReference type="SMART" id="SM00389">
    <property type="entry name" value="HOX"/>
    <property type="match status" value="1"/>
</dbReference>
<keyword evidence="1 2" id="KW-0238">DNA-binding</keyword>
<organism evidence="5">
    <name type="scientific">Mantoniella antarctica</name>
    <dbReference type="NCBI Taxonomy" id="81844"/>
    <lineage>
        <taxon>Eukaryota</taxon>
        <taxon>Viridiplantae</taxon>
        <taxon>Chlorophyta</taxon>
        <taxon>Mamiellophyceae</taxon>
        <taxon>Mamiellales</taxon>
        <taxon>Mamiellaceae</taxon>
        <taxon>Mantoniella</taxon>
    </lineage>
</organism>
<dbReference type="Gene3D" id="1.10.10.60">
    <property type="entry name" value="Homeodomain-like"/>
    <property type="match status" value="1"/>
</dbReference>
<dbReference type="Pfam" id="PF00046">
    <property type="entry name" value="Homeodomain"/>
    <property type="match status" value="1"/>
</dbReference>
<evidence type="ECO:0000256" key="3">
    <source>
        <dbReference type="SAM" id="MobiDB-lite"/>
    </source>
</evidence>
<keyword evidence="1 2" id="KW-0371">Homeobox</keyword>
<dbReference type="AlphaFoldDB" id="A0A7S0XFH2"/>
<feature type="compositionally biased region" description="Gly residues" evidence="3">
    <location>
        <begin position="93"/>
        <end position="103"/>
    </location>
</feature>
<dbReference type="PANTHER" id="PTHR46777">
    <property type="entry name" value="WUSCHEL-RELATED HOMEOBOX 13"/>
    <property type="match status" value="1"/>
</dbReference>
<keyword evidence="1 2" id="KW-0539">Nucleus</keyword>
<dbReference type="CDD" id="cd00086">
    <property type="entry name" value="homeodomain"/>
    <property type="match status" value="1"/>
</dbReference>
<evidence type="ECO:0000256" key="2">
    <source>
        <dbReference type="RuleBase" id="RU000682"/>
    </source>
</evidence>
<dbReference type="PROSITE" id="PS50071">
    <property type="entry name" value="HOMEOBOX_2"/>
    <property type="match status" value="1"/>
</dbReference>
<dbReference type="EMBL" id="HBFC01027840">
    <property type="protein sequence ID" value="CAD8715275.1"/>
    <property type="molecule type" value="Transcribed_RNA"/>
</dbReference>
<name>A0A7S0XFH2_9CHLO</name>
<sequence length="103" mass="10963">MAQSANSQPCYPAPIYSKDNKTPSAPRWNPTPTQLVVLEKLFSTGMGTPNGELRTSITQDLKGMGHVNEANVYNWFQNKKARMKKKAQDDAAAGGGGGGGAPL</sequence>
<dbReference type="InterPro" id="IPR044559">
    <property type="entry name" value="WOX13-like"/>
</dbReference>
<reference evidence="5" key="1">
    <citation type="submission" date="2021-01" db="EMBL/GenBank/DDBJ databases">
        <authorList>
            <person name="Corre E."/>
            <person name="Pelletier E."/>
            <person name="Niang G."/>
            <person name="Scheremetjew M."/>
            <person name="Finn R."/>
            <person name="Kale V."/>
            <person name="Holt S."/>
            <person name="Cochrane G."/>
            <person name="Meng A."/>
            <person name="Brown T."/>
            <person name="Cohen L."/>
        </authorList>
    </citation>
    <scope>NUCLEOTIDE SEQUENCE</scope>
    <source>
        <strain evidence="5">SL-175</strain>
    </source>
</reference>
<feature type="region of interest" description="Disordered" evidence="3">
    <location>
        <begin position="84"/>
        <end position="103"/>
    </location>
</feature>
<dbReference type="PANTHER" id="PTHR46777:SF5">
    <property type="entry name" value="WUSCHEL-RELATED HOMEOBOX 13"/>
    <property type="match status" value="1"/>
</dbReference>
<dbReference type="GO" id="GO:0003700">
    <property type="term" value="F:DNA-binding transcription factor activity"/>
    <property type="evidence" value="ECO:0007669"/>
    <property type="project" value="InterPro"/>
</dbReference>
<dbReference type="InterPro" id="IPR009057">
    <property type="entry name" value="Homeodomain-like_sf"/>
</dbReference>